<organism evidence="8">
    <name type="scientific">Schistocephalus solidus</name>
    <name type="common">Tapeworm</name>
    <dbReference type="NCBI Taxonomy" id="70667"/>
    <lineage>
        <taxon>Eukaryota</taxon>
        <taxon>Metazoa</taxon>
        <taxon>Spiralia</taxon>
        <taxon>Lophotrochozoa</taxon>
        <taxon>Platyhelminthes</taxon>
        <taxon>Cestoda</taxon>
        <taxon>Eucestoda</taxon>
        <taxon>Diphyllobothriidea</taxon>
        <taxon>Diphyllobothriidae</taxon>
        <taxon>Schistocephalus</taxon>
    </lineage>
</organism>
<keyword evidence="3" id="KW-0227">DNA damage</keyword>
<keyword evidence="4" id="KW-0234">DNA repair</keyword>
<dbReference type="GO" id="GO:0006302">
    <property type="term" value="P:double-strand break repair"/>
    <property type="evidence" value="ECO:0007669"/>
    <property type="project" value="TreeGrafter"/>
</dbReference>
<dbReference type="PANTHER" id="PTHR15660">
    <property type="entry name" value="BRISC AND BRCA1-A COMPLEX MEMBER 1"/>
    <property type="match status" value="1"/>
</dbReference>
<gene>
    <name evidence="6" type="ORF">SSLN_LOCUS7650</name>
</gene>
<name>A0A183STV2_SCHSO</name>
<reference evidence="8" key="1">
    <citation type="submission" date="2016-06" db="UniProtKB">
        <authorList>
            <consortium name="WormBaseParasite"/>
        </authorList>
    </citation>
    <scope>IDENTIFICATION</scope>
</reference>
<evidence type="ECO:0000256" key="2">
    <source>
        <dbReference type="ARBA" id="ARBA00022490"/>
    </source>
</evidence>
<dbReference type="EMBL" id="UYSU01034243">
    <property type="protein sequence ID" value="VDL94035.1"/>
    <property type="molecule type" value="Genomic_DNA"/>
</dbReference>
<dbReference type="GO" id="GO:0070531">
    <property type="term" value="C:BRCA1-A complex"/>
    <property type="evidence" value="ECO:0007669"/>
    <property type="project" value="InterPro"/>
</dbReference>
<keyword evidence="7" id="KW-1185">Reference proteome</keyword>
<dbReference type="PANTHER" id="PTHR15660:SF1">
    <property type="entry name" value="BRISC AND BRCA1-A COMPLEX MEMBER 1"/>
    <property type="match status" value="1"/>
</dbReference>
<dbReference type="OrthoDB" id="6271182at2759"/>
<sequence>MELRNAQSTFSYPVAELNSWQFEFAATWSAKVHLSALSIPCVPLSPTDLIRLPCPPIWRLEREQILLVDRRGEHLKAQIWNNFKEQVKEFIELKKEFNSGNEFYFVDIGKEIGFFPLENNSWVQADVNTSKFFLSHLNPAPPTGELIDLSEIVVPIETLAGPAPQQKVLRLIFIYTSLSSIPLLPQASSVSLVKEQKAFFDVIYYVPIKETSPNSAVIEIASTWANFLQTLNDHNESDACFFSFARGPEGLASALSELLVHPHLRDLPASFRASSFVSHPRQSLTVPASPEVLCIDRRTPTLSPPSPNVPSRHCLIDYIKDPLRILVTESLSFNPLNEFFICEIADGFRFPGHNTFKDNIWHPTSADDIFDYISDLREYPERSPNLAQLDLTDLLYPISTVMADAYEFTTLRLILILSDSRKVPDLDLEQLHQLKNRGFIIDVVNLTQAVALDGPSPPLQLFQVEKFLKNLSDNHEVIPSYYFRPSTVEEAKKAFERLSVHPFLRLGK</sequence>
<dbReference type="GO" id="GO:0070552">
    <property type="term" value="C:BRISC complex"/>
    <property type="evidence" value="ECO:0007669"/>
    <property type="project" value="InterPro"/>
</dbReference>
<proteinExistence type="predicted"/>
<dbReference type="GO" id="GO:0016604">
    <property type="term" value="C:nuclear body"/>
    <property type="evidence" value="ECO:0007669"/>
    <property type="project" value="TreeGrafter"/>
</dbReference>
<reference evidence="6 7" key="2">
    <citation type="submission" date="2018-11" db="EMBL/GenBank/DDBJ databases">
        <authorList>
            <consortium name="Pathogen Informatics"/>
        </authorList>
    </citation>
    <scope>NUCLEOTIDE SEQUENCE [LARGE SCALE GENOMIC DNA]</scope>
    <source>
        <strain evidence="6 7">NST_G2</strain>
    </source>
</reference>
<comment type="subcellular location">
    <subcellularLocation>
        <location evidence="1">Nucleus</location>
    </subcellularLocation>
</comment>
<dbReference type="InterPro" id="IPR026126">
    <property type="entry name" value="BABAM1"/>
</dbReference>
<evidence type="ECO:0000313" key="6">
    <source>
        <dbReference type="EMBL" id="VDL94035.1"/>
    </source>
</evidence>
<accession>A0A183STV2</accession>
<evidence type="ECO:0000256" key="5">
    <source>
        <dbReference type="ARBA" id="ARBA00023242"/>
    </source>
</evidence>
<evidence type="ECO:0000313" key="7">
    <source>
        <dbReference type="Proteomes" id="UP000275846"/>
    </source>
</evidence>
<evidence type="ECO:0000256" key="1">
    <source>
        <dbReference type="ARBA" id="ARBA00004123"/>
    </source>
</evidence>
<keyword evidence="2" id="KW-0963">Cytoplasm</keyword>
<evidence type="ECO:0000313" key="8">
    <source>
        <dbReference type="WBParaSite" id="SSLN_0000794001-mRNA-1"/>
    </source>
</evidence>
<dbReference type="AlphaFoldDB" id="A0A183STV2"/>
<dbReference type="GO" id="GO:0045739">
    <property type="term" value="P:positive regulation of DNA repair"/>
    <property type="evidence" value="ECO:0007669"/>
    <property type="project" value="InterPro"/>
</dbReference>
<evidence type="ECO:0000256" key="4">
    <source>
        <dbReference type="ARBA" id="ARBA00023204"/>
    </source>
</evidence>
<dbReference type="GO" id="GO:0007095">
    <property type="term" value="P:mitotic G2 DNA damage checkpoint signaling"/>
    <property type="evidence" value="ECO:0007669"/>
    <property type="project" value="TreeGrafter"/>
</dbReference>
<dbReference type="Proteomes" id="UP000275846">
    <property type="component" value="Unassembled WGS sequence"/>
</dbReference>
<dbReference type="WBParaSite" id="SSLN_0000794001-mRNA-1">
    <property type="protein sequence ID" value="SSLN_0000794001-mRNA-1"/>
    <property type="gene ID" value="SSLN_0000794001"/>
</dbReference>
<protein>
    <submittedName>
        <fullName evidence="8">DUF2183 domain-containing protein</fullName>
    </submittedName>
</protein>
<evidence type="ECO:0000256" key="3">
    <source>
        <dbReference type="ARBA" id="ARBA00022763"/>
    </source>
</evidence>
<keyword evidence="5" id="KW-0539">Nucleus</keyword>